<dbReference type="KEGG" id="amic:Ami3637_16650"/>
<proteinExistence type="predicted"/>
<reference evidence="1 2" key="1">
    <citation type="submission" date="2020-01" db="EMBL/GenBank/DDBJ databases">
        <title>Genomic analysis of Aminipila sp. CBA3637.</title>
        <authorList>
            <person name="Kim Y.B."/>
            <person name="Roh S.W."/>
        </authorList>
    </citation>
    <scope>NUCLEOTIDE SEQUENCE [LARGE SCALE GENOMIC DNA]</scope>
    <source>
        <strain evidence="1 2">CBA3637</strain>
    </source>
</reference>
<gene>
    <name evidence="1" type="ORF">Ami3637_16650</name>
</gene>
<dbReference type="EMBL" id="CP047591">
    <property type="protein sequence ID" value="QHI73793.1"/>
    <property type="molecule type" value="Genomic_DNA"/>
</dbReference>
<dbReference type="AlphaFoldDB" id="A0A6P1MKW3"/>
<keyword evidence="2" id="KW-1185">Reference proteome</keyword>
<accession>A0A6P1MKW3</accession>
<dbReference type="RefSeq" id="WP_162363556.1">
    <property type="nucleotide sequence ID" value="NZ_CP047591.1"/>
</dbReference>
<sequence>MATSKIITYDLCKSGKNYDDLYKYLKAYSVWARITESTWFISTDKTCVTIREEIDKIIDSDDRIFVGELTGTAAWRNVICDSDYLKKNL</sequence>
<evidence type="ECO:0000313" key="1">
    <source>
        <dbReference type="EMBL" id="QHI73793.1"/>
    </source>
</evidence>
<protein>
    <submittedName>
        <fullName evidence="1">CRISPR-associated protein Cas2</fullName>
    </submittedName>
</protein>
<dbReference type="Proteomes" id="UP000463883">
    <property type="component" value="Chromosome"/>
</dbReference>
<name>A0A6P1MKW3_9FIRM</name>
<organism evidence="1 2">
    <name type="scientific">Aminipila terrae</name>
    <dbReference type="NCBI Taxonomy" id="2697030"/>
    <lineage>
        <taxon>Bacteria</taxon>
        <taxon>Bacillati</taxon>
        <taxon>Bacillota</taxon>
        <taxon>Clostridia</taxon>
        <taxon>Peptostreptococcales</taxon>
        <taxon>Anaerovoracaceae</taxon>
        <taxon>Aminipila</taxon>
    </lineage>
</organism>
<evidence type="ECO:0000313" key="2">
    <source>
        <dbReference type="Proteomes" id="UP000463883"/>
    </source>
</evidence>